<gene>
    <name evidence="1" type="ORF">CLUMA_CG019233</name>
</gene>
<proteinExistence type="predicted"/>
<accession>A0A1J1J200</accession>
<protein>
    <submittedName>
        <fullName evidence="1">CLUMA_CG019233, isoform A</fullName>
    </submittedName>
</protein>
<dbReference type="EMBL" id="CVRI01000066">
    <property type="protein sequence ID" value="CRL05970.1"/>
    <property type="molecule type" value="Genomic_DNA"/>
</dbReference>
<dbReference type="AlphaFoldDB" id="A0A1J1J200"/>
<name>A0A1J1J200_9DIPT</name>
<dbReference type="Proteomes" id="UP000183832">
    <property type="component" value="Unassembled WGS sequence"/>
</dbReference>
<keyword evidence="2" id="KW-1185">Reference proteome</keyword>
<sequence>MVSYVSIIIVLSTTPPRRFTHSLSDFNDVNDEYNSMTTVRSSSLDLHSILAFRMFPQRNLLFYIAVEAIQQQHQQKEKYQRQKC</sequence>
<evidence type="ECO:0000313" key="1">
    <source>
        <dbReference type="EMBL" id="CRL05970.1"/>
    </source>
</evidence>
<organism evidence="1 2">
    <name type="scientific">Clunio marinus</name>
    <dbReference type="NCBI Taxonomy" id="568069"/>
    <lineage>
        <taxon>Eukaryota</taxon>
        <taxon>Metazoa</taxon>
        <taxon>Ecdysozoa</taxon>
        <taxon>Arthropoda</taxon>
        <taxon>Hexapoda</taxon>
        <taxon>Insecta</taxon>
        <taxon>Pterygota</taxon>
        <taxon>Neoptera</taxon>
        <taxon>Endopterygota</taxon>
        <taxon>Diptera</taxon>
        <taxon>Nematocera</taxon>
        <taxon>Chironomoidea</taxon>
        <taxon>Chironomidae</taxon>
        <taxon>Clunio</taxon>
    </lineage>
</organism>
<reference evidence="1 2" key="1">
    <citation type="submission" date="2015-04" db="EMBL/GenBank/DDBJ databases">
        <authorList>
            <person name="Syromyatnikov M.Y."/>
            <person name="Popov V.N."/>
        </authorList>
    </citation>
    <scope>NUCLEOTIDE SEQUENCE [LARGE SCALE GENOMIC DNA]</scope>
</reference>
<evidence type="ECO:0000313" key="2">
    <source>
        <dbReference type="Proteomes" id="UP000183832"/>
    </source>
</evidence>